<dbReference type="Pfam" id="PF13454">
    <property type="entry name" value="NAD_binding_9"/>
    <property type="match status" value="1"/>
</dbReference>
<keyword evidence="3" id="KW-1185">Reference proteome</keyword>
<feature type="domain" description="FAD-dependent urate hydroxylase HpyO/Asp monooxygenase CreE-like FAD/NAD(P)-binding" evidence="1">
    <location>
        <begin position="15"/>
        <end position="160"/>
    </location>
</feature>
<dbReference type="SUPFAM" id="SSF51905">
    <property type="entry name" value="FAD/NAD(P)-binding domain"/>
    <property type="match status" value="1"/>
</dbReference>
<evidence type="ECO:0000313" key="3">
    <source>
        <dbReference type="Proteomes" id="UP001596445"/>
    </source>
</evidence>
<dbReference type="RefSeq" id="WP_267164325.1">
    <property type="nucleotide sequence ID" value="NZ_CP112973.1"/>
</dbReference>
<gene>
    <name evidence="2" type="ORF">ACFQQG_20380</name>
</gene>
<organism evidence="2 3">
    <name type="scientific">Halovenus salina</name>
    <dbReference type="NCBI Taxonomy" id="1510225"/>
    <lineage>
        <taxon>Archaea</taxon>
        <taxon>Methanobacteriati</taxon>
        <taxon>Methanobacteriota</taxon>
        <taxon>Stenosarchaea group</taxon>
        <taxon>Halobacteria</taxon>
        <taxon>Halobacteriales</taxon>
        <taxon>Haloarculaceae</taxon>
        <taxon>Halovenus</taxon>
    </lineage>
</organism>
<dbReference type="EMBL" id="JBHSZI010000006">
    <property type="protein sequence ID" value="MFC7060129.1"/>
    <property type="molecule type" value="Genomic_DNA"/>
</dbReference>
<dbReference type="PANTHER" id="PTHR38663">
    <property type="match status" value="1"/>
</dbReference>
<evidence type="ECO:0000259" key="1">
    <source>
        <dbReference type="Pfam" id="PF13454"/>
    </source>
</evidence>
<accession>A0ABD5W8N8</accession>
<evidence type="ECO:0000313" key="2">
    <source>
        <dbReference type="EMBL" id="MFC7060129.1"/>
    </source>
</evidence>
<dbReference type="AlphaFoldDB" id="A0ABD5W8N8"/>
<dbReference type="GeneID" id="76632082"/>
<proteinExistence type="predicted"/>
<comment type="caution">
    <text evidence="2">The sequence shown here is derived from an EMBL/GenBank/DDBJ whole genome shotgun (WGS) entry which is preliminary data.</text>
</comment>
<reference evidence="2 3" key="1">
    <citation type="journal article" date="2019" name="Int. J. Syst. Evol. Microbiol.">
        <title>The Global Catalogue of Microorganisms (GCM) 10K type strain sequencing project: providing services to taxonomists for standard genome sequencing and annotation.</title>
        <authorList>
            <consortium name="The Broad Institute Genomics Platform"/>
            <consortium name="The Broad Institute Genome Sequencing Center for Infectious Disease"/>
            <person name="Wu L."/>
            <person name="Ma J."/>
        </authorList>
    </citation>
    <scope>NUCLEOTIDE SEQUENCE [LARGE SCALE GENOMIC DNA]</scope>
    <source>
        <strain evidence="2 3">JCM 30072</strain>
    </source>
</reference>
<dbReference type="Gene3D" id="3.50.50.60">
    <property type="entry name" value="FAD/NAD(P)-binding domain"/>
    <property type="match status" value="1"/>
</dbReference>
<dbReference type="InterPro" id="IPR036188">
    <property type="entry name" value="FAD/NAD-bd_sf"/>
</dbReference>
<name>A0ABD5W8N8_9EURY</name>
<sequence length="180" mass="19560">MTGEEPTTQQPKDCVVVGGGIHGTYVARELLDAGIEQDLLAVVDPHDELLASFRKKAHACGMAALRSSFVQHLGSEPFSLEKFATENSREHELVMTVDYPARPSLSLFLDHAESIIDSRGIDALHSQATVEAITRDGDRYCIETTTGQILSENVVLAIGRGGRYQYPEWADVEGLTSSSA</sequence>
<dbReference type="InterPro" id="IPR038732">
    <property type="entry name" value="HpyO/CreE_NAD-binding"/>
</dbReference>
<protein>
    <submittedName>
        <fullName evidence="2">FAD/NAD(P)-binding protein</fullName>
    </submittedName>
</protein>
<dbReference type="PANTHER" id="PTHR38663:SF1">
    <property type="entry name" value="L-ORNITHINE N(5)-MONOOXYGENASE"/>
    <property type="match status" value="1"/>
</dbReference>
<dbReference type="Proteomes" id="UP001596445">
    <property type="component" value="Unassembled WGS sequence"/>
</dbReference>